<sequence>MTFLSALHAIFSFHTISTSVLAVLIYAAVFVSLFITDQLPPVPSPARQQGLSLDRAYKDLNFLAARPHPYNSHANDVVREYVLQRVQDIASGHEHVHIVNDTTSTAAFFYTNRAVYFEGNNIIVKVDGTDETAKGVLFSAHFDSVSTAPGATDDSMSVAALLQMLAYLAENRPRLTAVFNINNGEEDGLHGAIAFLQHPWSNLTTKFLNVEGAGSGGRPFLFRTTSLDVLRAFKSVPHPHANVLSADAWSRGIIRSDTDYSIYAAPRAGGGMDGADVAFYKGRARYHTAGDSVRGMGRDGAKRALWAVMAIARNAGQAMLNTPDNDDVVGQAEGAVYFELFGSYLIALPLRVLLAVNVVLASAGPIVVIALAFFLYRQSLLTPQRWWAQAARGYGRFWLAVLLSVAAQVGLVFGFLQLNPMTVHAHYLATTVSIVSLAYLTLAAPLTVAQYVRPIPAAKQKLVVLGELYFLTWVLLVGATVLVQGTGLAGTYWVGLWNAGLLLALVFAMMEGLWGKGRGGREILEDDEHRNGEGSTNVVVEAPEDGVQEEEEASETTPLINGARDRELPKDLVLDEEVQDKAFIWWIIQMILSVPVPLITLGAILLLWLGSMPQTAPDGGWVGVVYAPLSLLCLLLLLPIAPFAHKMHRSLTLLMLVVFIATTAYAWLVWPFDTTEGRLKVFFRHRAELSNTTSHASASSPHLVRAITELTVVSQYAEVLAKELPSTWTSPSPVASTEGQTIKGLTTYSWEVGDDWSPSVQPATSKDATWFHVNATRLDAASARFEIRGTNTRACKLYLDNRHLQWFRARTIPGGKWSGREVSDGMSIDEVALWSRDWGRAFEVEMRLDEGNDEQVRGRVACSWNSASARIPAFEETLAFLPEWAAVTKAREGLLEATSAFIL</sequence>
<gene>
    <name evidence="1" type="ORF">BV25DRAFT_1815623</name>
</gene>
<dbReference type="EMBL" id="MU277292">
    <property type="protein sequence ID" value="KAI0055442.1"/>
    <property type="molecule type" value="Genomic_DNA"/>
</dbReference>
<protein>
    <submittedName>
        <fullName evidence="1">Zn-dependent exopeptidase</fullName>
    </submittedName>
</protein>
<proteinExistence type="predicted"/>
<evidence type="ECO:0000313" key="1">
    <source>
        <dbReference type="EMBL" id="KAI0055442.1"/>
    </source>
</evidence>
<comment type="caution">
    <text evidence="1">The sequence shown here is derived from an EMBL/GenBank/DDBJ whole genome shotgun (WGS) entry which is preliminary data.</text>
</comment>
<organism evidence="1 2">
    <name type="scientific">Artomyces pyxidatus</name>
    <dbReference type="NCBI Taxonomy" id="48021"/>
    <lineage>
        <taxon>Eukaryota</taxon>
        <taxon>Fungi</taxon>
        <taxon>Dikarya</taxon>
        <taxon>Basidiomycota</taxon>
        <taxon>Agaricomycotina</taxon>
        <taxon>Agaricomycetes</taxon>
        <taxon>Russulales</taxon>
        <taxon>Auriscalpiaceae</taxon>
        <taxon>Artomyces</taxon>
    </lineage>
</organism>
<accession>A0ACB8SGU8</accession>
<evidence type="ECO:0000313" key="2">
    <source>
        <dbReference type="Proteomes" id="UP000814140"/>
    </source>
</evidence>
<name>A0ACB8SGU8_9AGAM</name>
<reference evidence="1" key="2">
    <citation type="journal article" date="2022" name="New Phytol.">
        <title>Evolutionary transition to the ectomycorrhizal habit in the genomes of a hyperdiverse lineage of mushroom-forming fungi.</title>
        <authorList>
            <person name="Looney B."/>
            <person name="Miyauchi S."/>
            <person name="Morin E."/>
            <person name="Drula E."/>
            <person name="Courty P.E."/>
            <person name="Kohler A."/>
            <person name="Kuo A."/>
            <person name="LaButti K."/>
            <person name="Pangilinan J."/>
            <person name="Lipzen A."/>
            <person name="Riley R."/>
            <person name="Andreopoulos W."/>
            <person name="He G."/>
            <person name="Johnson J."/>
            <person name="Nolan M."/>
            <person name="Tritt A."/>
            <person name="Barry K.W."/>
            <person name="Grigoriev I.V."/>
            <person name="Nagy L.G."/>
            <person name="Hibbett D."/>
            <person name="Henrissat B."/>
            <person name="Matheny P.B."/>
            <person name="Labbe J."/>
            <person name="Martin F.M."/>
        </authorList>
    </citation>
    <scope>NUCLEOTIDE SEQUENCE</scope>
    <source>
        <strain evidence="1">HHB10654</strain>
    </source>
</reference>
<reference evidence="1" key="1">
    <citation type="submission" date="2021-03" db="EMBL/GenBank/DDBJ databases">
        <authorList>
            <consortium name="DOE Joint Genome Institute"/>
            <person name="Ahrendt S."/>
            <person name="Looney B.P."/>
            <person name="Miyauchi S."/>
            <person name="Morin E."/>
            <person name="Drula E."/>
            <person name="Courty P.E."/>
            <person name="Chicoki N."/>
            <person name="Fauchery L."/>
            <person name="Kohler A."/>
            <person name="Kuo A."/>
            <person name="Labutti K."/>
            <person name="Pangilinan J."/>
            <person name="Lipzen A."/>
            <person name="Riley R."/>
            <person name="Andreopoulos W."/>
            <person name="He G."/>
            <person name="Johnson J."/>
            <person name="Barry K.W."/>
            <person name="Grigoriev I.V."/>
            <person name="Nagy L."/>
            <person name="Hibbett D."/>
            <person name="Henrissat B."/>
            <person name="Matheny P.B."/>
            <person name="Labbe J."/>
            <person name="Martin F."/>
        </authorList>
    </citation>
    <scope>NUCLEOTIDE SEQUENCE</scope>
    <source>
        <strain evidence="1">HHB10654</strain>
    </source>
</reference>
<keyword evidence="2" id="KW-1185">Reference proteome</keyword>
<dbReference type="Proteomes" id="UP000814140">
    <property type="component" value="Unassembled WGS sequence"/>
</dbReference>